<feature type="compositionally biased region" description="Basic and acidic residues" evidence="3">
    <location>
        <begin position="396"/>
        <end position="411"/>
    </location>
</feature>
<dbReference type="PANTHER" id="PTHR15635">
    <property type="entry name" value="COILED-COIL DOMAIN CONTAINING PROTEIN 9"/>
    <property type="match status" value="1"/>
</dbReference>
<reference evidence="4" key="1">
    <citation type="submission" date="2025-08" db="UniProtKB">
        <authorList>
            <consortium name="Ensembl"/>
        </authorList>
    </citation>
    <scope>IDENTIFICATION</scope>
</reference>
<gene>
    <name evidence="4" type="primary">CCDC9B</name>
</gene>
<dbReference type="GeneTree" id="ENSGT00530000063950"/>
<evidence type="ECO:0000256" key="3">
    <source>
        <dbReference type="SAM" id="MobiDB-lite"/>
    </source>
</evidence>
<reference evidence="4" key="2">
    <citation type="submission" date="2025-09" db="UniProtKB">
        <authorList>
            <consortium name="Ensembl"/>
        </authorList>
    </citation>
    <scope>IDENTIFICATION</scope>
</reference>
<evidence type="ECO:0000256" key="1">
    <source>
        <dbReference type="ARBA" id="ARBA00022553"/>
    </source>
</evidence>
<feature type="compositionally biased region" description="Polar residues" evidence="3">
    <location>
        <begin position="501"/>
        <end position="516"/>
    </location>
</feature>
<accession>A0A8C3WYW9</accession>
<evidence type="ECO:0000313" key="4">
    <source>
        <dbReference type="Ensembl" id="ENSCWAP00000021657.1"/>
    </source>
</evidence>
<name>A0A8C3WYW9_9CETA</name>
<feature type="region of interest" description="Disordered" evidence="3">
    <location>
        <begin position="198"/>
        <end position="268"/>
    </location>
</feature>
<organism evidence="4 5">
    <name type="scientific">Catagonus wagneri</name>
    <name type="common">Chacoan peccary</name>
    <dbReference type="NCBI Taxonomy" id="51154"/>
    <lineage>
        <taxon>Eukaryota</taxon>
        <taxon>Metazoa</taxon>
        <taxon>Chordata</taxon>
        <taxon>Craniata</taxon>
        <taxon>Vertebrata</taxon>
        <taxon>Euteleostomi</taxon>
        <taxon>Mammalia</taxon>
        <taxon>Eutheria</taxon>
        <taxon>Laurasiatheria</taxon>
        <taxon>Artiodactyla</taxon>
        <taxon>Suina</taxon>
        <taxon>Tayassuidae</taxon>
        <taxon>Catagonus</taxon>
    </lineage>
</organism>
<dbReference type="PANTHER" id="PTHR15635:SF10">
    <property type="entry name" value="COILED-COIL DOMAIN-CONTAINING PROTEIN 9B"/>
    <property type="match status" value="1"/>
</dbReference>
<keyword evidence="1" id="KW-0597">Phosphoprotein</keyword>
<feature type="compositionally biased region" description="Polar residues" evidence="3">
    <location>
        <begin position="225"/>
        <end position="236"/>
    </location>
</feature>
<feature type="compositionally biased region" description="Basic and acidic residues" evidence="3">
    <location>
        <begin position="363"/>
        <end position="384"/>
    </location>
</feature>
<sequence length="573" mass="60696">MGGGSGRGVPGWEPRGVFCNHNMISCAERQSQQGETGRGPGSVAPVSLWLPQDCSGILSVPSVAMHSAEPHGAESPMSRQEEKDAELDRRIVALRKKNQALLRRYQEIQEDRRQAEQGGMTVTTPELLRPDGLTVTISQVPGGKRVVSQNWARSTAGPGAANEMLEDEEAEAYIGTFCLGERVELAVTMENKAEAKRIVSEKPTRARNQRAEGSPGGGLGRSPSVQMAISSDSTQKGAREPRSPGLVPGPAPRRPAGGPPEAGWDYAQWKQERERIDLARLTRHRDAQGDWRRPWDLDKAKSTLQDSSKPQEEGPARAGSARGSRNHRKSQPPLLSPDGKGGTTRGGPHNRPPVAPAAHSKARGTERLTGRARRWEMKEGKEELESQEGTSNTRKTPSEKEHAQTRSRIELGRPTSDRATGPAPASASPEGPKGELGASPASPASPAAPGPPQNTDLVPLDLSLGSANSPAPGESTCGLSPRPGAQESSVSWPDGSEQPLGWNQPQAEPEAQTCSGSPKEAGPLEPREGRSGKAGAQQGLVPRSRPPRGGSQRARGPGGVRSRTGGPGPAGRC</sequence>
<proteinExistence type="predicted"/>
<dbReference type="Ensembl" id="ENSCWAT00000023478.1">
    <property type="protein sequence ID" value="ENSCWAP00000021657.1"/>
    <property type="gene ID" value="ENSCWAG00000016486.1"/>
</dbReference>
<keyword evidence="5" id="KW-1185">Reference proteome</keyword>
<protein>
    <submittedName>
        <fullName evidence="4">Coiled-coil domain containing 9B</fullName>
    </submittedName>
</protein>
<feature type="region of interest" description="Disordered" evidence="3">
    <location>
        <begin position="280"/>
        <end position="573"/>
    </location>
</feature>
<feature type="compositionally biased region" description="Low complexity" evidence="3">
    <location>
        <begin position="254"/>
        <end position="263"/>
    </location>
</feature>
<dbReference type="AlphaFoldDB" id="A0A8C3WYW9"/>
<evidence type="ECO:0000256" key="2">
    <source>
        <dbReference type="ARBA" id="ARBA00023054"/>
    </source>
</evidence>
<dbReference type="Pfam" id="PF15266">
    <property type="entry name" value="DUF4594"/>
    <property type="match status" value="1"/>
</dbReference>
<feature type="compositionally biased region" description="Basic and acidic residues" evidence="3">
    <location>
        <begin position="280"/>
        <end position="301"/>
    </location>
</feature>
<keyword evidence="2" id="KW-0175">Coiled coil</keyword>
<dbReference type="InterPro" id="IPR029336">
    <property type="entry name" value="DUF4594"/>
</dbReference>
<dbReference type="Proteomes" id="UP000694540">
    <property type="component" value="Unplaced"/>
</dbReference>
<evidence type="ECO:0000313" key="5">
    <source>
        <dbReference type="Proteomes" id="UP000694540"/>
    </source>
</evidence>
<feature type="region of interest" description="Disordered" evidence="3">
    <location>
        <begin position="66"/>
        <end position="85"/>
    </location>
</feature>